<dbReference type="GO" id="GO:0009279">
    <property type="term" value="C:cell outer membrane"/>
    <property type="evidence" value="ECO:0007669"/>
    <property type="project" value="UniProtKB-SubCell"/>
</dbReference>
<dbReference type="STRING" id="1116472.MGMO_111c00190"/>
<evidence type="ECO:0000256" key="6">
    <source>
        <dbReference type="ARBA" id="ARBA00023136"/>
    </source>
</evidence>
<dbReference type="PANTHER" id="PTHR30069">
    <property type="entry name" value="TONB-DEPENDENT OUTER MEMBRANE RECEPTOR"/>
    <property type="match status" value="1"/>
</dbReference>
<dbReference type="EMBL" id="AYLO01000105">
    <property type="protein sequence ID" value="ESS71299.1"/>
    <property type="molecule type" value="Genomic_DNA"/>
</dbReference>
<accession>V5BTV2</accession>
<keyword evidence="5 9" id="KW-0798">TonB box</keyword>
<keyword evidence="13" id="KW-0675">Receptor</keyword>
<protein>
    <submittedName>
        <fullName evidence="13">TonB-dependent receptor</fullName>
    </submittedName>
</protein>
<feature type="signal peptide" evidence="10">
    <location>
        <begin position="1"/>
        <end position="22"/>
    </location>
</feature>
<evidence type="ECO:0000256" key="8">
    <source>
        <dbReference type="PROSITE-ProRule" id="PRU01360"/>
    </source>
</evidence>
<evidence type="ECO:0000256" key="3">
    <source>
        <dbReference type="ARBA" id="ARBA00022452"/>
    </source>
</evidence>
<dbReference type="InterPro" id="IPR039426">
    <property type="entry name" value="TonB-dep_rcpt-like"/>
</dbReference>
<evidence type="ECO:0000259" key="12">
    <source>
        <dbReference type="Pfam" id="PF07715"/>
    </source>
</evidence>
<evidence type="ECO:0000256" key="10">
    <source>
        <dbReference type="SAM" id="SignalP"/>
    </source>
</evidence>
<dbReference type="AlphaFoldDB" id="V5BTV2"/>
<dbReference type="PATRIC" id="fig|1116472.3.peg.2964"/>
<evidence type="ECO:0000256" key="4">
    <source>
        <dbReference type="ARBA" id="ARBA00022692"/>
    </source>
</evidence>
<sequence length="692" mass="75013">MKHRFVTICFLLSNALVQIANADDLSPPQQLEEVVVYGNGLKQATAKSARPMTVLDGEALRTKVGQTIGDTLSNELGITSQSFGAGVGTPVIRGQSGSRVRVMQNSIGNNDASNLSPDHANGVDPIIAERVEVLRGPSTLLYGNGAIGGIVNVIDNRIPESVPDKVIGGAGEQRYNSVSDETSSALKLEGGKSGFAYHLDGFYRDQGNTHIGGLAIDEAAVRQFDPSFNSIPIGQLQNSDGVIDNTQARSRGGSVGLTYIGDAGLAGAATNHLDKVYGIAPNGKGGEPVTINLKQTKYDFKAQLNQPFTFAQEIRMKLGYTDYRHDELDGRQIGATFLNKSFESRLELEHLSIGKVKGTVGFQSVNSVFEGLGEGKNIVPKSNIDSYALFAVESLAVGKVKYELGGRVEGQTVAPENRNSLSYIPVSASASALWDIADHHQVSLAFTHSQRAPQVQELLTNGFHDATRSFERGNVGLSKELSNNLDLGYRFNSDWVTAEINLFQNWVGDYIYQQRSSSQLFNDADGRFVTRGTGCAGCFPVLGTQQADAMFKGFEAQTIFPLMQNKYGALDLTLFGDYTRGTFDRGGNVPRMPPLRYGLQLSYEKDGWSGNVRLTRGEAQKNAGANETNTDGYLLLNVGCQYRLADFQGTEITFFAKGKNLLNENIRNSTSYLRNFAPEPGRGVELGLRVSY</sequence>
<gene>
    <name evidence="13" type="ORF">MGMO_111c00190</name>
</gene>
<dbReference type="Gene3D" id="2.40.170.20">
    <property type="entry name" value="TonB-dependent receptor, beta-barrel domain"/>
    <property type="match status" value="1"/>
</dbReference>
<feature type="domain" description="TonB-dependent receptor plug" evidence="12">
    <location>
        <begin position="47"/>
        <end position="150"/>
    </location>
</feature>
<keyword evidence="2 8" id="KW-0813">Transport</keyword>
<keyword evidence="10" id="KW-0732">Signal</keyword>
<proteinExistence type="inferred from homology"/>
<organism evidence="13 14">
    <name type="scientific">Methyloglobulus morosus KoM1</name>
    <dbReference type="NCBI Taxonomy" id="1116472"/>
    <lineage>
        <taxon>Bacteria</taxon>
        <taxon>Pseudomonadati</taxon>
        <taxon>Pseudomonadota</taxon>
        <taxon>Gammaproteobacteria</taxon>
        <taxon>Methylococcales</taxon>
        <taxon>Methylococcaceae</taxon>
        <taxon>Methyloglobulus</taxon>
    </lineage>
</organism>
<evidence type="ECO:0000256" key="2">
    <source>
        <dbReference type="ARBA" id="ARBA00022448"/>
    </source>
</evidence>
<dbReference type="PROSITE" id="PS52016">
    <property type="entry name" value="TONB_DEPENDENT_REC_3"/>
    <property type="match status" value="1"/>
</dbReference>
<evidence type="ECO:0000313" key="13">
    <source>
        <dbReference type="EMBL" id="ESS71299.1"/>
    </source>
</evidence>
<dbReference type="InterPro" id="IPR036942">
    <property type="entry name" value="Beta-barrel_TonB_sf"/>
</dbReference>
<evidence type="ECO:0000256" key="5">
    <source>
        <dbReference type="ARBA" id="ARBA00023077"/>
    </source>
</evidence>
<dbReference type="OrthoDB" id="9795928at2"/>
<dbReference type="Proteomes" id="UP000017842">
    <property type="component" value="Unassembled WGS sequence"/>
</dbReference>
<comment type="caution">
    <text evidence="13">The sequence shown here is derived from an EMBL/GenBank/DDBJ whole genome shotgun (WGS) entry which is preliminary data.</text>
</comment>
<keyword evidence="14" id="KW-1185">Reference proteome</keyword>
<dbReference type="GO" id="GO:0015344">
    <property type="term" value="F:siderophore uptake transmembrane transporter activity"/>
    <property type="evidence" value="ECO:0007669"/>
    <property type="project" value="TreeGrafter"/>
</dbReference>
<evidence type="ECO:0000256" key="9">
    <source>
        <dbReference type="RuleBase" id="RU003357"/>
    </source>
</evidence>
<dbReference type="RefSeq" id="WP_023495640.1">
    <property type="nucleotide sequence ID" value="NZ_AYLO01000105.1"/>
</dbReference>
<dbReference type="InterPro" id="IPR037066">
    <property type="entry name" value="Plug_dom_sf"/>
</dbReference>
<evidence type="ECO:0000259" key="11">
    <source>
        <dbReference type="Pfam" id="PF00593"/>
    </source>
</evidence>
<dbReference type="SUPFAM" id="SSF56935">
    <property type="entry name" value="Porins"/>
    <property type="match status" value="1"/>
</dbReference>
<dbReference type="Pfam" id="PF00593">
    <property type="entry name" value="TonB_dep_Rec_b-barrel"/>
    <property type="match status" value="1"/>
</dbReference>
<dbReference type="InterPro" id="IPR000531">
    <property type="entry name" value="Beta-barrel_TonB"/>
</dbReference>
<name>V5BTV2_9GAMM</name>
<dbReference type="Gene3D" id="2.170.130.10">
    <property type="entry name" value="TonB-dependent receptor, plug domain"/>
    <property type="match status" value="1"/>
</dbReference>
<keyword evidence="3 8" id="KW-1134">Transmembrane beta strand</keyword>
<dbReference type="InterPro" id="IPR012910">
    <property type="entry name" value="Plug_dom"/>
</dbReference>
<evidence type="ECO:0000313" key="14">
    <source>
        <dbReference type="Proteomes" id="UP000017842"/>
    </source>
</evidence>
<comment type="similarity">
    <text evidence="8 9">Belongs to the TonB-dependent receptor family.</text>
</comment>
<dbReference type="eggNOG" id="COG4771">
    <property type="taxonomic scope" value="Bacteria"/>
</dbReference>
<feature type="domain" description="TonB-dependent receptor-like beta-barrel" evidence="11">
    <location>
        <begin position="272"/>
        <end position="661"/>
    </location>
</feature>
<keyword evidence="4 8" id="KW-0812">Transmembrane</keyword>
<reference evidence="13 14" key="1">
    <citation type="journal article" date="2013" name="Genome Announc.">
        <title>Draft Genome Sequence of the Methanotrophic Gammaproteobacterium Methyloglobulus morosus DSM 22980 Strain KoM1.</title>
        <authorList>
            <person name="Poehlein A."/>
            <person name="Deutzmann J.S."/>
            <person name="Daniel R."/>
            <person name="Simeonova D.D."/>
        </authorList>
    </citation>
    <scope>NUCLEOTIDE SEQUENCE [LARGE SCALE GENOMIC DNA]</scope>
    <source>
        <strain evidence="13 14">KoM1</strain>
    </source>
</reference>
<dbReference type="Pfam" id="PF07715">
    <property type="entry name" value="Plug"/>
    <property type="match status" value="1"/>
</dbReference>
<keyword evidence="7 8" id="KW-0998">Cell outer membrane</keyword>
<dbReference type="GO" id="GO:0044718">
    <property type="term" value="P:siderophore transmembrane transport"/>
    <property type="evidence" value="ECO:0007669"/>
    <property type="project" value="TreeGrafter"/>
</dbReference>
<evidence type="ECO:0000256" key="1">
    <source>
        <dbReference type="ARBA" id="ARBA00004571"/>
    </source>
</evidence>
<dbReference type="PANTHER" id="PTHR30069:SF40">
    <property type="entry name" value="TONB-DEPENDENT RECEPTOR NMB0964-RELATED"/>
    <property type="match status" value="1"/>
</dbReference>
<comment type="subcellular location">
    <subcellularLocation>
        <location evidence="1 8">Cell outer membrane</location>
        <topology evidence="1 8">Multi-pass membrane protein</topology>
    </subcellularLocation>
</comment>
<keyword evidence="6 8" id="KW-0472">Membrane</keyword>
<evidence type="ECO:0000256" key="7">
    <source>
        <dbReference type="ARBA" id="ARBA00023237"/>
    </source>
</evidence>
<feature type="chain" id="PRO_5004733432" evidence="10">
    <location>
        <begin position="23"/>
        <end position="692"/>
    </location>
</feature>